<evidence type="ECO:0000259" key="3">
    <source>
        <dbReference type="Pfam" id="PF23477"/>
    </source>
</evidence>
<feature type="domain" description="CxxC-x17-CxxC" evidence="3">
    <location>
        <begin position="445"/>
        <end position="478"/>
    </location>
</feature>
<proteinExistence type="predicted"/>
<evidence type="ECO:0000313" key="5">
    <source>
        <dbReference type="Proteomes" id="UP000176287"/>
    </source>
</evidence>
<protein>
    <submittedName>
        <fullName evidence="4">Uncharacterized protein</fullName>
    </submittedName>
</protein>
<sequence length="585" mass="66619">MPTDLSKDKQKDVIYFARTDFRNTNRLFGIKRKDRRQHMYVVGKTGTGKTALLNNFAVQDIANGEGLCVIDPHGEFVEGLLDKIPEERINDVIYFNPADPDFHIGFNILDLPDSKYKHLVASGLMGIFTKIWSNVWSARMEYILNNAILALLENPGSTLLGINRILVDKDFRQKIVANVKDPVIKAFWVNEYEQWRDQFRNEAIAPIQNKVGQFLSTAMIRNIVGQEKSTIDIFQLMNEKKILLVNVSKGRIGEDNSALLGAMLITKIQLASMERVRIPEEERSDFYLYVDEFQNFATDSFAGILSEARKYRLNLIVAHQYIGQLVTDVSTKVRDAVFGNVGTMILFRIGAADAEYLENEFEPEFVIQDMVNLPNYCVYLKLMVDGITCRPFSAKTMPPFNVEASEDIKDKIIETSRKLYARPTSAVEVEINRWSGMMTEVSGAKMFPAVCSNCGKSTMVPFEPIKGRPVYCQDCLEKVQSGKMQPVAGRQEERKESQEFSYDLANIGIEFELKKPLTRKLQEIPSSIPVEKKGLSLSELKPFEKKEKIDRPEKPKQNNHRPKVDIEELREAIQESLKKAIAGEE</sequence>
<dbReference type="InterPro" id="IPR027417">
    <property type="entry name" value="P-loop_NTPase"/>
</dbReference>
<dbReference type="NCBIfam" id="TIGR04272">
    <property type="entry name" value="cxxc_cxxc_Mbark"/>
    <property type="match status" value="1"/>
</dbReference>
<organism evidence="4 5">
    <name type="scientific">Candidatus Liptonbacteria bacterium RIFCSPLOWO2_01_FULL_45_15</name>
    <dbReference type="NCBI Taxonomy" id="1798649"/>
    <lineage>
        <taxon>Bacteria</taxon>
        <taxon>Candidatus Liptoniibacteriota</taxon>
    </lineage>
</organism>
<dbReference type="CDD" id="cd01127">
    <property type="entry name" value="TrwB_TraG_TraD_VirD4"/>
    <property type="match status" value="1"/>
</dbReference>
<name>A0A1G2CII8_9BACT</name>
<dbReference type="Pfam" id="PF23477">
    <property type="entry name" value="zf_Tbcl_2"/>
    <property type="match status" value="1"/>
</dbReference>
<dbReference type="Proteomes" id="UP000176287">
    <property type="component" value="Unassembled WGS sequence"/>
</dbReference>
<evidence type="ECO:0000259" key="2">
    <source>
        <dbReference type="Pfam" id="PF10412"/>
    </source>
</evidence>
<dbReference type="Pfam" id="PF10412">
    <property type="entry name" value="TrwB_AAD_bind"/>
    <property type="match status" value="1"/>
</dbReference>
<evidence type="ECO:0000256" key="1">
    <source>
        <dbReference type="SAM" id="MobiDB-lite"/>
    </source>
</evidence>
<dbReference type="STRING" id="1798649.A3B13_03710"/>
<dbReference type="SUPFAM" id="SSF52540">
    <property type="entry name" value="P-loop containing nucleoside triphosphate hydrolases"/>
    <property type="match status" value="1"/>
</dbReference>
<dbReference type="EMBL" id="MHKZ01000005">
    <property type="protein sequence ID" value="OGZ01185.1"/>
    <property type="molecule type" value="Genomic_DNA"/>
</dbReference>
<feature type="region of interest" description="Disordered" evidence="1">
    <location>
        <begin position="539"/>
        <end position="567"/>
    </location>
</feature>
<dbReference type="InterPro" id="IPR019476">
    <property type="entry name" value="T4SS_TraD_DNA-bd"/>
</dbReference>
<dbReference type="PANTHER" id="PTHR30121:SF6">
    <property type="entry name" value="SLR6007 PROTEIN"/>
    <property type="match status" value="1"/>
</dbReference>
<dbReference type="InterPro" id="IPR051162">
    <property type="entry name" value="T4SS_component"/>
</dbReference>
<evidence type="ECO:0000313" key="4">
    <source>
        <dbReference type="EMBL" id="OGZ01185.1"/>
    </source>
</evidence>
<accession>A0A1G2CII8</accession>
<dbReference type="PANTHER" id="PTHR30121">
    <property type="entry name" value="UNCHARACTERIZED PROTEIN YJGR-RELATED"/>
    <property type="match status" value="1"/>
</dbReference>
<feature type="compositionally biased region" description="Basic and acidic residues" evidence="1">
    <location>
        <begin position="541"/>
        <end position="567"/>
    </location>
</feature>
<dbReference type="InterPro" id="IPR026363">
    <property type="entry name" value="CxxC-x17-CxxC_dom"/>
</dbReference>
<gene>
    <name evidence="4" type="ORF">A3B13_03710</name>
</gene>
<reference evidence="4 5" key="1">
    <citation type="journal article" date="2016" name="Nat. Commun.">
        <title>Thousands of microbial genomes shed light on interconnected biogeochemical processes in an aquifer system.</title>
        <authorList>
            <person name="Anantharaman K."/>
            <person name="Brown C.T."/>
            <person name="Hug L.A."/>
            <person name="Sharon I."/>
            <person name="Castelle C.J."/>
            <person name="Probst A.J."/>
            <person name="Thomas B.C."/>
            <person name="Singh A."/>
            <person name="Wilkins M.J."/>
            <person name="Karaoz U."/>
            <person name="Brodie E.L."/>
            <person name="Williams K.H."/>
            <person name="Hubbard S.S."/>
            <person name="Banfield J.F."/>
        </authorList>
    </citation>
    <scope>NUCLEOTIDE SEQUENCE [LARGE SCALE GENOMIC DNA]</scope>
</reference>
<comment type="caution">
    <text evidence="4">The sequence shown here is derived from an EMBL/GenBank/DDBJ whole genome shotgun (WGS) entry which is preliminary data.</text>
</comment>
<dbReference type="Gene3D" id="3.40.50.300">
    <property type="entry name" value="P-loop containing nucleotide triphosphate hydrolases"/>
    <property type="match status" value="2"/>
</dbReference>
<dbReference type="AlphaFoldDB" id="A0A1G2CII8"/>
<feature type="domain" description="Type IV secretion system coupling protein TraD DNA-binding" evidence="2">
    <location>
        <begin position="33"/>
        <end position="352"/>
    </location>
</feature>